<reference evidence="2 3" key="1">
    <citation type="submission" date="2023-04" db="EMBL/GenBank/DDBJ databases">
        <title>Halomonas strains isolated from rhizosphere soil.</title>
        <authorList>
            <person name="Xu L."/>
            <person name="Sun J.-Q."/>
        </authorList>
    </citation>
    <scope>NUCLEOTIDE SEQUENCE [LARGE SCALE GENOMIC DNA]</scope>
    <source>
        <strain evidence="2 3">LN1S58</strain>
    </source>
</reference>
<gene>
    <name evidence="2" type="ORF">QLQ84_10310</name>
</gene>
<evidence type="ECO:0000313" key="2">
    <source>
        <dbReference type="EMBL" id="MDI5934180.1"/>
    </source>
</evidence>
<sequence length="161" mass="18199">MRQVATIRRLSRNRKIVLLEAALLLPLAWLLVRTLPFRFWSRWLGEPVAGEAEPGPSSGNDPRVREVSWAFMAISRGTGERFTCLMLAMAAQWMLDRHRISSSLVLGTRTERGADQRLVLQAHAWLRVGSQIMLGQHGGEYTAVSSFVRTYPWPAEDMTPP</sequence>
<evidence type="ECO:0000313" key="3">
    <source>
        <dbReference type="Proteomes" id="UP001244242"/>
    </source>
</evidence>
<dbReference type="NCBIfam" id="NF033537">
    <property type="entry name" value="lasso_biosyn_B2"/>
    <property type="match status" value="1"/>
</dbReference>
<dbReference type="Proteomes" id="UP001244242">
    <property type="component" value="Unassembled WGS sequence"/>
</dbReference>
<organism evidence="2 3">
    <name type="scientific">Halomonas kalidii</name>
    <dbReference type="NCBI Taxonomy" id="3043293"/>
    <lineage>
        <taxon>Bacteria</taxon>
        <taxon>Pseudomonadati</taxon>
        <taxon>Pseudomonadota</taxon>
        <taxon>Gammaproteobacteria</taxon>
        <taxon>Oceanospirillales</taxon>
        <taxon>Halomonadaceae</taxon>
        <taxon>Halomonas</taxon>
    </lineage>
</organism>
<proteinExistence type="predicted"/>
<dbReference type="EMBL" id="JASCQO010000035">
    <property type="protein sequence ID" value="MDI5934180.1"/>
    <property type="molecule type" value="Genomic_DNA"/>
</dbReference>
<dbReference type="Pfam" id="PF13471">
    <property type="entry name" value="Transglut_core3"/>
    <property type="match status" value="1"/>
</dbReference>
<accession>A0ABT6VKH0</accession>
<evidence type="ECO:0000259" key="1">
    <source>
        <dbReference type="Pfam" id="PF13471"/>
    </source>
</evidence>
<keyword evidence="3" id="KW-1185">Reference proteome</keyword>
<protein>
    <submittedName>
        <fullName evidence="2">Lasso peptide biosynthesis B2 protein</fullName>
    </submittedName>
</protein>
<comment type="caution">
    <text evidence="2">The sequence shown here is derived from an EMBL/GenBank/DDBJ whole genome shotgun (WGS) entry which is preliminary data.</text>
</comment>
<dbReference type="InterPro" id="IPR032708">
    <property type="entry name" value="McjB_C"/>
</dbReference>
<name>A0ABT6VKH0_9GAMM</name>
<feature type="domain" description="Microcin J25-processing protein McjB C-terminal" evidence="1">
    <location>
        <begin position="32"/>
        <end position="140"/>
    </location>
</feature>
<dbReference type="InterPro" id="IPR053521">
    <property type="entry name" value="McjB-like"/>
</dbReference>
<dbReference type="RefSeq" id="WP_282721651.1">
    <property type="nucleotide sequence ID" value="NZ_JASCQO010000035.1"/>
</dbReference>